<gene>
    <name evidence="3" type="ORF">CEY00_Acc32705</name>
</gene>
<dbReference type="InterPro" id="IPR032675">
    <property type="entry name" value="LRR_dom_sf"/>
</dbReference>
<dbReference type="SMART" id="SM00256">
    <property type="entry name" value="FBOX"/>
    <property type="match status" value="1"/>
</dbReference>
<dbReference type="PANTHER" id="PTHR16134">
    <property type="entry name" value="F-BOX/TPR REPEAT PROTEIN POF3"/>
    <property type="match status" value="1"/>
</dbReference>
<evidence type="ECO:0000259" key="2">
    <source>
        <dbReference type="PROSITE" id="PS50181"/>
    </source>
</evidence>
<reference evidence="3 4" key="1">
    <citation type="submission" date="2017-07" db="EMBL/GenBank/DDBJ databases">
        <title>An improved, manually edited Actinidia chinensis var. chinensis (kiwifruit) genome highlights the challenges associated with draft genomes and gene prediction in plants.</title>
        <authorList>
            <person name="Pilkington S."/>
            <person name="Crowhurst R."/>
            <person name="Hilario E."/>
            <person name="Nardozza S."/>
            <person name="Fraser L."/>
            <person name="Peng Y."/>
            <person name="Gunaseelan K."/>
            <person name="Simpson R."/>
            <person name="Tahir J."/>
            <person name="Deroles S."/>
            <person name="Templeton K."/>
            <person name="Luo Z."/>
            <person name="Davy M."/>
            <person name="Cheng C."/>
            <person name="Mcneilage M."/>
            <person name="Scaglione D."/>
            <person name="Liu Y."/>
            <person name="Zhang Q."/>
            <person name="Datson P."/>
            <person name="De Silva N."/>
            <person name="Gardiner S."/>
            <person name="Bassett H."/>
            <person name="Chagne D."/>
            <person name="Mccallum J."/>
            <person name="Dzierzon H."/>
            <person name="Deng C."/>
            <person name="Wang Y.-Y."/>
            <person name="Barron N."/>
            <person name="Manako K."/>
            <person name="Bowen J."/>
            <person name="Foster T."/>
            <person name="Erridge Z."/>
            <person name="Tiffin H."/>
            <person name="Waite C."/>
            <person name="Davies K."/>
            <person name="Grierson E."/>
            <person name="Laing W."/>
            <person name="Kirk R."/>
            <person name="Chen X."/>
            <person name="Wood M."/>
            <person name="Montefiori M."/>
            <person name="Brummell D."/>
            <person name="Schwinn K."/>
            <person name="Catanach A."/>
            <person name="Fullerton C."/>
            <person name="Li D."/>
            <person name="Meiyalaghan S."/>
            <person name="Nieuwenhuizen N."/>
            <person name="Read N."/>
            <person name="Prakash R."/>
            <person name="Hunter D."/>
            <person name="Zhang H."/>
            <person name="Mckenzie M."/>
            <person name="Knabel M."/>
            <person name="Harris A."/>
            <person name="Allan A."/>
            <person name="Chen A."/>
            <person name="Janssen B."/>
            <person name="Plunkett B."/>
            <person name="Dwamena C."/>
            <person name="Voogd C."/>
            <person name="Leif D."/>
            <person name="Lafferty D."/>
            <person name="Souleyre E."/>
            <person name="Varkonyi-Gasic E."/>
            <person name="Gambi F."/>
            <person name="Hanley J."/>
            <person name="Yao J.-L."/>
            <person name="Cheung J."/>
            <person name="David K."/>
            <person name="Warren B."/>
            <person name="Marsh K."/>
            <person name="Snowden K."/>
            <person name="Lin-Wang K."/>
            <person name="Brian L."/>
            <person name="Martinez-Sanchez M."/>
            <person name="Wang M."/>
            <person name="Ileperuma N."/>
            <person name="Macnee N."/>
            <person name="Campin R."/>
            <person name="Mcatee P."/>
            <person name="Drummond R."/>
            <person name="Espley R."/>
            <person name="Ireland H."/>
            <person name="Wu R."/>
            <person name="Atkinson R."/>
            <person name="Karunairetnam S."/>
            <person name="Bulley S."/>
            <person name="Chunkath S."/>
            <person name="Hanley Z."/>
            <person name="Storey R."/>
            <person name="Thrimawithana A."/>
            <person name="Thomson S."/>
            <person name="David C."/>
            <person name="Testolin R."/>
        </authorList>
    </citation>
    <scope>NUCLEOTIDE SEQUENCE [LARGE SCALE GENOMIC DNA]</scope>
    <source>
        <strain evidence="4">cv. Red5</strain>
        <tissue evidence="3">Young leaf</tissue>
    </source>
</reference>
<feature type="domain" description="F-box" evidence="2">
    <location>
        <begin position="1"/>
        <end position="35"/>
    </location>
</feature>
<dbReference type="GO" id="GO:0019005">
    <property type="term" value="C:SCF ubiquitin ligase complex"/>
    <property type="evidence" value="ECO:0007669"/>
    <property type="project" value="TreeGrafter"/>
</dbReference>
<dbReference type="SUPFAM" id="SSF52047">
    <property type="entry name" value="RNI-like"/>
    <property type="match status" value="1"/>
</dbReference>
<proteinExistence type="predicted"/>
<dbReference type="EMBL" id="NKQK01000029">
    <property type="protein sequence ID" value="PSR84726.1"/>
    <property type="molecule type" value="Genomic_DNA"/>
</dbReference>
<dbReference type="Gene3D" id="1.20.1280.50">
    <property type="match status" value="1"/>
</dbReference>
<dbReference type="InterPro" id="IPR006553">
    <property type="entry name" value="Leu-rich_rpt_Cys-con_subtyp"/>
</dbReference>
<dbReference type="InterPro" id="IPR001810">
    <property type="entry name" value="F-box_dom"/>
</dbReference>
<dbReference type="CDD" id="cd22159">
    <property type="entry name" value="F-box_AtTIR1-like"/>
    <property type="match status" value="1"/>
</dbReference>
<dbReference type="Gramene" id="PSR84726">
    <property type="protein sequence ID" value="PSR84726"/>
    <property type="gene ID" value="CEY00_Acc32705"/>
</dbReference>
<dbReference type="Pfam" id="PF18511">
    <property type="entry name" value="F-box_5"/>
    <property type="match status" value="1"/>
</dbReference>
<keyword evidence="1" id="KW-0927">Auxin signaling pathway</keyword>
<keyword evidence="4" id="KW-1185">Reference proteome</keyword>
<dbReference type="Pfam" id="PF18791">
    <property type="entry name" value="Transp_inhibit"/>
    <property type="match status" value="1"/>
</dbReference>
<organism evidence="3 4">
    <name type="scientific">Actinidia chinensis var. chinensis</name>
    <name type="common">Chinese soft-hair kiwi</name>
    <dbReference type="NCBI Taxonomy" id="1590841"/>
    <lineage>
        <taxon>Eukaryota</taxon>
        <taxon>Viridiplantae</taxon>
        <taxon>Streptophyta</taxon>
        <taxon>Embryophyta</taxon>
        <taxon>Tracheophyta</taxon>
        <taxon>Spermatophyta</taxon>
        <taxon>Magnoliopsida</taxon>
        <taxon>eudicotyledons</taxon>
        <taxon>Gunneridae</taxon>
        <taxon>Pentapetalae</taxon>
        <taxon>asterids</taxon>
        <taxon>Ericales</taxon>
        <taxon>Actinidiaceae</taxon>
        <taxon>Actinidia</taxon>
    </lineage>
</organism>
<dbReference type="PROSITE" id="PS50181">
    <property type="entry name" value="FBOX"/>
    <property type="match status" value="1"/>
</dbReference>
<dbReference type="InterPro" id="IPR041101">
    <property type="entry name" value="Transp_inhibit"/>
</dbReference>
<dbReference type="InterPro" id="IPR041567">
    <property type="entry name" value="COI1_F-box"/>
</dbReference>
<dbReference type="InParanoid" id="A0A2R6P367"/>
<comment type="caution">
    <text evidence="3">The sequence shown here is derived from an EMBL/GenBank/DDBJ whole genome shotgun (WGS) entry which is preliminary data.</text>
</comment>
<dbReference type="GO" id="GO:0009734">
    <property type="term" value="P:auxin-activated signaling pathway"/>
    <property type="evidence" value="ECO:0007669"/>
    <property type="project" value="UniProtKB-KW"/>
</dbReference>
<dbReference type="Gene3D" id="3.80.10.10">
    <property type="entry name" value="Ribonuclease Inhibitor"/>
    <property type="match status" value="1"/>
</dbReference>
<evidence type="ECO:0000256" key="1">
    <source>
        <dbReference type="ARBA" id="ARBA00023294"/>
    </source>
</evidence>
<evidence type="ECO:0000313" key="4">
    <source>
        <dbReference type="Proteomes" id="UP000241394"/>
    </source>
</evidence>
<accession>A0A2R6P367</accession>
<dbReference type="OrthoDB" id="550575at2759"/>
<dbReference type="InterPro" id="IPR036047">
    <property type="entry name" value="F-box-like_dom_sf"/>
</dbReference>
<protein>
    <submittedName>
        <fullName evidence="3">Protein AUXIN SIGNALING F-BOX like</fullName>
    </submittedName>
</protein>
<dbReference type="FunFam" id="1.20.1280.50:FF:000006">
    <property type="entry name" value="Transport inhibitor response 1"/>
    <property type="match status" value="1"/>
</dbReference>
<dbReference type="SUPFAM" id="SSF81383">
    <property type="entry name" value="F-box domain"/>
    <property type="match status" value="1"/>
</dbReference>
<dbReference type="STRING" id="1590841.A0A2R6P367"/>
<dbReference type="GO" id="GO:0031146">
    <property type="term" value="P:SCF-dependent proteasomal ubiquitin-dependent protein catabolic process"/>
    <property type="evidence" value="ECO:0007669"/>
    <property type="project" value="TreeGrafter"/>
</dbReference>
<dbReference type="SMART" id="SM00367">
    <property type="entry name" value="LRR_CC"/>
    <property type="match status" value="5"/>
</dbReference>
<evidence type="ECO:0000313" key="3">
    <source>
        <dbReference type="EMBL" id="PSR84726.1"/>
    </source>
</evidence>
<sequence length="576" mass="64691">MSHFPEEILEQIFSYITHRRDRNALSLVSKTWYDLDRRTRHSVSIGNCYALSPARSIERFPNVRSLTLKGKPQLVDIVNWVPRNWGGSVDPWVVALARDCPDLRELRLKRMLVSEPSLLLISTSFPDLRSLGLIGCHGFSADGLSAITAKCRFLEHLDLQKSVVGNDSGQWLSSFPENFTSLVSLNFGSLKGAVNVDDLMSLVARCPNLKNLRLNKAVPLPTLPQILLRAPQLVELGIDPRAQHIDPESHNRLYEAIRKCKSIQSLSLSGVLPISLCCQVHLSAIFPKLISLDIISFIEVRILGFINLLKHCHKLQRLRIVDLIGDEGLLVVSSTCKDLRDLRIVPTYSNPPVNRYVTEEGIVAISKGCPLLESFQVFCHQITNAALITVSKNCPGITCFRLCLHQRQDPDHVTLQPLDEGFGAIVQSCEGLQRLSLSGLLTDQAFLYIGMYAENLETLSTTSAGDSDRAMLYVLNGCRNLRKLEIHSCCFGDNALLANLERYETLRFLWMQLCEVTLGGCKFLAKKMPLLNVEIIHGRDRDQGDYPDDTMKIRTLYVYRTLNGPRADAPNFVWTL</sequence>
<dbReference type="Proteomes" id="UP000241394">
    <property type="component" value="Chromosome LG29"/>
</dbReference>
<reference evidence="4" key="2">
    <citation type="journal article" date="2018" name="BMC Genomics">
        <title>A manually annotated Actinidia chinensis var. chinensis (kiwifruit) genome highlights the challenges associated with draft genomes and gene prediction in plants.</title>
        <authorList>
            <person name="Pilkington S.M."/>
            <person name="Crowhurst R."/>
            <person name="Hilario E."/>
            <person name="Nardozza S."/>
            <person name="Fraser L."/>
            <person name="Peng Y."/>
            <person name="Gunaseelan K."/>
            <person name="Simpson R."/>
            <person name="Tahir J."/>
            <person name="Deroles S.C."/>
            <person name="Templeton K."/>
            <person name="Luo Z."/>
            <person name="Davy M."/>
            <person name="Cheng C."/>
            <person name="McNeilage M."/>
            <person name="Scaglione D."/>
            <person name="Liu Y."/>
            <person name="Zhang Q."/>
            <person name="Datson P."/>
            <person name="De Silva N."/>
            <person name="Gardiner S.E."/>
            <person name="Bassett H."/>
            <person name="Chagne D."/>
            <person name="McCallum J."/>
            <person name="Dzierzon H."/>
            <person name="Deng C."/>
            <person name="Wang Y.Y."/>
            <person name="Barron L."/>
            <person name="Manako K."/>
            <person name="Bowen J."/>
            <person name="Foster T.M."/>
            <person name="Erridge Z.A."/>
            <person name="Tiffin H."/>
            <person name="Waite C.N."/>
            <person name="Davies K.M."/>
            <person name="Grierson E.P."/>
            <person name="Laing W.A."/>
            <person name="Kirk R."/>
            <person name="Chen X."/>
            <person name="Wood M."/>
            <person name="Montefiori M."/>
            <person name="Brummell D.A."/>
            <person name="Schwinn K.E."/>
            <person name="Catanach A."/>
            <person name="Fullerton C."/>
            <person name="Li D."/>
            <person name="Meiyalaghan S."/>
            <person name="Nieuwenhuizen N."/>
            <person name="Read N."/>
            <person name="Prakash R."/>
            <person name="Hunter D."/>
            <person name="Zhang H."/>
            <person name="McKenzie M."/>
            <person name="Knabel M."/>
            <person name="Harris A."/>
            <person name="Allan A.C."/>
            <person name="Gleave A."/>
            <person name="Chen A."/>
            <person name="Janssen B.J."/>
            <person name="Plunkett B."/>
            <person name="Ampomah-Dwamena C."/>
            <person name="Voogd C."/>
            <person name="Leif D."/>
            <person name="Lafferty D."/>
            <person name="Souleyre E.J.F."/>
            <person name="Varkonyi-Gasic E."/>
            <person name="Gambi F."/>
            <person name="Hanley J."/>
            <person name="Yao J.L."/>
            <person name="Cheung J."/>
            <person name="David K.M."/>
            <person name="Warren B."/>
            <person name="Marsh K."/>
            <person name="Snowden K.C."/>
            <person name="Lin-Wang K."/>
            <person name="Brian L."/>
            <person name="Martinez-Sanchez M."/>
            <person name="Wang M."/>
            <person name="Ileperuma N."/>
            <person name="Macnee N."/>
            <person name="Campin R."/>
            <person name="McAtee P."/>
            <person name="Drummond R.S.M."/>
            <person name="Espley R.V."/>
            <person name="Ireland H.S."/>
            <person name="Wu R."/>
            <person name="Atkinson R.G."/>
            <person name="Karunairetnam S."/>
            <person name="Bulley S."/>
            <person name="Chunkath S."/>
            <person name="Hanley Z."/>
            <person name="Storey R."/>
            <person name="Thrimawithana A.H."/>
            <person name="Thomson S."/>
            <person name="David C."/>
            <person name="Testolin R."/>
            <person name="Huang H."/>
            <person name="Hellens R.P."/>
            <person name="Schaffer R.J."/>
        </authorList>
    </citation>
    <scope>NUCLEOTIDE SEQUENCE [LARGE SCALE GENOMIC DNA]</scope>
    <source>
        <strain evidence="4">cv. Red5</strain>
    </source>
</reference>
<dbReference type="AlphaFoldDB" id="A0A2R6P367"/>
<name>A0A2R6P367_ACTCC</name>
<dbReference type="PANTHER" id="PTHR16134:SF45">
    <property type="entry name" value="PROTEIN AUXIN SIGNALING F-BOX 3"/>
    <property type="match status" value="1"/>
</dbReference>